<sequence length="585" mass="66270">MQFSSLSNGKESSLSSKDASAPVTLDVSITTAVILATLSSFLFFLACIIVFIYFKWRLCRHVVETRIGLVVFFLGALLTLITTLSSYEEQEIYAVYRLTLLASCGIGVLMIGCAMLFENPSPDRPLDDYGYERLSVGYMHGSLGMIIWVITIPLSILELFFAIGAARKAPNTMYAAVRYTALAQKIVQASVYYFSLRHKVARGDMRMACSWLFKIISVFNFAFFIDSLVTSNSDNDFVLSLFGNGFSIVKSAYNALLIDYRLLCCLLFLEHSLELMDVRINRPIGDILFNPEASEAMMQDSLASAVVNVEISHSSGYGYVIGLILVAMQLVTGLQYLGFVGEWTNMFPILACGVVIIFGLLLLSGDTSFPENNRERKWRETESKAIDIMVCFMGTIGFIFWFMKASYCGLWASQYSSTTDIEFYQYLSWTTIKNFAYAIVIIFQLYFFVKMGPHFGCDRESSRQRAKHFYVTTIMMALFALLISLVIDEFNGRVEKLLAEAHISSTMSIFFQAAAPIHLGFSLHMFLHFFIMSRRLSQFQYNWQYNQAEEHQHSQQSSSGNTGVWIALYKSPLGEKFQHTWIKAR</sequence>
<organism evidence="2 3">
    <name type="scientific">Pocillopora damicornis</name>
    <name type="common">Cauliflower coral</name>
    <name type="synonym">Millepora damicornis</name>
    <dbReference type="NCBI Taxonomy" id="46731"/>
    <lineage>
        <taxon>Eukaryota</taxon>
        <taxon>Metazoa</taxon>
        <taxon>Cnidaria</taxon>
        <taxon>Anthozoa</taxon>
        <taxon>Hexacorallia</taxon>
        <taxon>Scleractinia</taxon>
        <taxon>Astrocoeniina</taxon>
        <taxon>Pocilloporidae</taxon>
        <taxon>Pocillopora</taxon>
    </lineage>
</organism>
<accession>A0A3M6V313</accession>
<feature type="transmembrane region" description="Helical" evidence="1">
    <location>
        <begin position="208"/>
        <end position="231"/>
    </location>
</feature>
<reference evidence="2 3" key="1">
    <citation type="journal article" date="2018" name="Sci. Rep.">
        <title>Comparative analysis of the Pocillopora damicornis genome highlights role of immune system in coral evolution.</title>
        <authorList>
            <person name="Cunning R."/>
            <person name="Bay R.A."/>
            <person name="Gillette P."/>
            <person name="Baker A.C."/>
            <person name="Traylor-Knowles N."/>
        </authorList>
    </citation>
    <scope>NUCLEOTIDE SEQUENCE [LARGE SCALE GENOMIC DNA]</scope>
    <source>
        <strain evidence="2">RSMAS</strain>
        <tissue evidence="2">Whole animal</tissue>
    </source>
</reference>
<evidence type="ECO:0000256" key="1">
    <source>
        <dbReference type="SAM" id="Phobius"/>
    </source>
</evidence>
<feature type="transmembrane region" description="Helical" evidence="1">
    <location>
        <begin position="176"/>
        <end position="196"/>
    </location>
</feature>
<evidence type="ECO:0000313" key="3">
    <source>
        <dbReference type="Proteomes" id="UP000275408"/>
    </source>
</evidence>
<keyword evidence="1" id="KW-1133">Transmembrane helix</keyword>
<keyword evidence="1" id="KW-0812">Transmembrane</keyword>
<keyword evidence="1" id="KW-0472">Membrane</keyword>
<proteinExistence type="predicted"/>
<dbReference type="AlphaFoldDB" id="A0A3M6V313"/>
<feature type="transmembrane region" description="Helical" evidence="1">
    <location>
        <begin position="423"/>
        <end position="448"/>
    </location>
</feature>
<feature type="transmembrane region" description="Helical" evidence="1">
    <location>
        <begin position="343"/>
        <end position="364"/>
    </location>
</feature>
<feature type="transmembrane region" description="Helical" evidence="1">
    <location>
        <begin position="317"/>
        <end position="337"/>
    </location>
</feature>
<dbReference type="OrthoDB" id="5963218at2759"/>
<feature type="transmembrane region" description="Helical" evidence="1">
    <location>
        <begin position="507"/>
        <end position="531"/>
    </location>
</feature>
<feature type="transmembrane region" description="Helical" evidence="1">
    <location>
        <begin position="469"/>
        <end position="487"/>
    </location>
</feature>
<dbReference type="EMBL" id="RCHS01000199">
    <property type="protein sequence ID" value="RMX60302.1"/>
    <property type="molecule type" value="Genomic_DNA"/>
</dbReference>
<feature type="transmembrane region" description="Helical" evidence="1">
    <location>
        <begin position="93"/>
        <end position="117"/>
    </location>
</feature>
<keyword evidence="3" id="KW-1185">Reference proteome</keyword>
<feature type="transmembrane region" description="Helical" evidence="1">
    <location>
        <begin position="66"/>
        <end position="87"/>
    </location>
</feature>
<dbReference type="Proteomes" id="UP000275408">
    <property type="component" value="Unassembled WGS sequence"/>
</dbReference>
<comment type="caution">
    <text evidence="2">The sequence shown here is derived from an EMBL/GenBank/DDBJ whole genome shotgun (WGS) entry which is preliminary data.</text>
</comment>
<feature type="transmembrane region" description="Helical" evidence="1">
    <location>
        <begin position="138"/>
        <end position="164"/>
    </location>
</feature>
<name>A0A3M6V313_POCDA</name>
<feature type="transmembrane region" description="Helical" evidence="1">
    <location>
        <begin position="32"/>
        <end position="54"/>
    </location>
</feature>
<protein>
    <submittedName>
        <fullName evidence="2">Uncharacterized protein</fullName>
    </submittedName>
</protein>
<feature type="transmembrane region" description="Helical" evidence="1">
    <location>
        <begin position="385"/>
        <end position="403"/>
    </location>
</feature>
<gene>
    <name evidence="2" type="ORF">pdam_00017985</name>
</gene>
<evidence type="ECO:0000313" key="2">
    <source>
        <dbReference type="EMBL" id="RMX60302.1"/>
    </source>
</evidence>